<comment type="subcellular location">
    <subcellularLocation>
        <location evidence="2">Cell membrane</location>
    </subcellularLocation>
</comment>
<dbReference type="InterPro" id="IPR003660">
    <property type="entry name" value="HAMP_dom"/>
</dbReference>
<dbReference type="InterPro" id="IPR003594">
    <property type="entry name" value="HATPase_dom"/>
</dbReference>
<evidence type="ECO:0000256" key="2">
    <source>
        <dbReference type="ARBA" id="ARBA00004236"/>
    </source>
</evidence>
<dbReference type="InterPro" id="IPR050428">
    <property type="entry name" value="TCS_sensor_his_kinase"/>
</dbReference>
<dbReference type="SUPFAM" id="SSF47384">
    <property type="entry name" value="Homodimeric domain of signal transducing histidine kinase"/>
    <property type="match status" value="1"/>
</dbReference>
<evidence type="ECO:0000256" key="11">
    <source>
        <dbReference type="SAM" id="Phobius"/>
    </source>
</evidence>
<reference evidence="14" key="1">
    <citation type="submission" date="2024-01" db="EMBL/GenBank/DDBJ databases">
        <title>The genome sequence of Micromonospora mangrovi CCTCC AA 2012012.</title>
        <authorList>
            <person name="Gao J."/>
        </authorList>
    </citation>
    <scope>NUCLEOTIDE SEQUENCE</scope>
    <source>
        <strain evidence="14">CCTCC AA 2012012</strain>
    </source>
</reference>
<evidence type="ECO:0000313" key="14">
    <source>
        <dbReference type="EMBL" id="XBP95623.1"/>
    </source>
</evidence>
<evidence type="ECO:0000256" key="10">
    <source>
        <dbReference type="ARBA" id="ARBA00023136"/>
    </source>
</evidence>
<dbReference type="SMART" id="SM00388">
    <property type="entry name" value="HisKA"/>
    <property type="match status" value="1"/>
</dbReference>
<dbReference type="CDD" id="cd06225">
    <property type="entry name" value="HAMP"/>
    <property type="match status" value="1"/>
</dbReference>
<dbReference type="Gene3D" id="6.10.340.10">
    <property type="match status" value="1"/>
</dbReference>
<dbReference type="InterPro" id="IPR036097">
    <property type="entry name" value="HisK_dim/P_sf"/>
</dbReference>
<dbReference type="InterPro" id="IPR005467">
    <property type="entry name" value="His_kinase_dom"/>
</dbReference>
<dbReference type="EC" id="2.7.13.3" evidence="3"/>
<evidence type="ECO:0000256" key="3">
    <source>
        <dbReference type="ARBA" id="ARBA00012438"/>
    </source>
</evidence>
<evidence type="ECO:0000259" key="13">
    <source>
        <dbReference type="PROSITE" id="PS50885"/>
    </source>
</evidence>
<dbReference type="InterPro" id="IPR036890">
    <property type="entry name" value="HATPase_C_sf"/>
</dbReference>
<evidence type="ECO:0000256" key="1">
    <source>
        <dbReference type="ARBA" id="ARBA00000085"/>
    </source>
</evidence>
<evidence type="ECO:0000256" key="6">
    <source>
        <dbReference type="ARBA" id="ARBA00022692"/>
    </source>
</evidence>
<dbReference type="AlphaFoldDB" id="A0AAU7ME90"/>
<dbReference type="PROSITE" id="PS50885">
    <property type="entry name" value="HAMP"/>
    <property type="match status" value="1"/>
</dbReference>
<keyword evidence="6 11" id="KW-0812">Transmembrane</keyword>
<dbReference type="GO" id="GO:0005886">
    <property type="term" value="C:plasma membrane"/>
    <property type="evidence" value="ECO:0007669"/>
    <property type="project" value="UniProtKB-SubCell"/>
</dbReference>
<keyword evidence="9" id="KW-0902">Two-component regulatory system</keyword>
<dbReference type="Pfam" id="PF00512">
    <property type="entry name" value="HisKA"/>
    <property type="match status" value="1"/>
</dbReference>
<keyword evidence="8 11" id="KW-1133">Transmembrane helix</keyword>
<dbReference type="Gene3D" id="3.30.565.10">
    <property type="entry name" value="Histidine kinase-like ATPase, C-terminal domain"/>
    <property type="match status" value="1"/>
</dbReference>
<dbReference type="InterPro" id="IPR003661">
    <property type="entry name" value="HisK_dim/P_dom"/>
</dbReference>
<evidence type="ECO:0000256" key="9">
    <source>
        <dbReference type="ARBA" id="ARBA00023012"/>
    </source>
</evidence>
<name>A0AAU7ME90_9ACTN</name>
<dbReference type="SMART" id="SM00304">
    <property type="entry name" value="HAMP"/>
    <property type="match status" value="1"/>
</dbReference>
<evidence type="ECO:0000313" key="15">
    <source>
        <dbReference type="EMBL" id="XCH76327.1"/>
    </source>
</evidence>
<dbReference type="PRINTS" id="PR00344">
    <property type="entry name" value="BCTRLSENSOR"/>
</dbReference>
<gene>
    <name evidence="15" type="ORF">ABUL08_09630</name>
    <name evidence="14" type="ORF">VK199_09580</name>
</gene>
<feature type="domain" description="Histidine kinase" evidence="12">
    <location>
        <begin position="240"/>
        <end position="452"/>
    </location>
</feature>
<keyword evidence="7 14" id="KW-0418">Kinase</keyword>
<proteinExistence type="predicted"/>
<sequence>MRRRRRSMQARLALIVAVAVTGTAVLVCALAWLAVRRTLIDQADQELRTISQGPVARIDPATIPDIPDSPLNGPTAVQIRARLADGRTVLTSPQIAPLPFGAREEAVAAGRVSSARYTTSVPAGRFRVLVVPGVNGSTLQFARSLRDADTTLRHIGVVMLVLVVGAAASAALAGRVMGRAGLAPVHRLTRAATRVADTQDLDHPIAVDGDDEVGQLGRAFNRMLTALGRARRAQQDLIEDAAHELRTPMASMRTNVELLIHAGDRLGAADRGALLRDLDRQSVELSDLVADLVDLARSTGVEEAPVPLDLAEVAAGAVDRARARTPYADYALVTRPAAVVGRPAALERAVVNLLDNAVKFGPPTQTVEVTVTGPPGGPVELTVADRAPTIPSAERERIFHRFHRLDTSRAVPGSGLGLAIVAQTVASHEGTVDVLARSGGGNVFRLRFPAGPVPTEPGRGPAEG</sequence>
<keyword evidence="4" id="KW-0597">Phosphoprotein</keyword>
<accession>A0AAU7ME90</accession>
<dbReference type="PROSITE" id="PS50109">
    <property type="entry name" value="HIS_KIN"/>
    <property type="match status" value="1"/>
</dbReference>
<evidence type="ECO:0000256" key="4">
    <source>
        <dbReference type="ARBA" id="ARBA00022553"/>
    </source>
</evidence>
<feature type="transmembrane region" description="Helical" evidence="11">
    <location>
        <begin position="12"/>
        <end position="35"/>
    </location>
</feature>
<protein>
    <recommendedName>
        <fullName evidence="3">histidine kinase</fullName>
        <ecNumber evidence="3">2.7.13.3</ecNumber>
    </recommendedName>
</protein>
<dbReference type="CDD" id="cd00082">
    <property type="entry name" value="HisKA"/>
    <property type="match status" value="1"/>
</dbReference>
<dbReference type="RefSeq" id="WP_350936606.1">
    <property type="nucleotide sequence ID" value="NZ_CP157762.1"/>
</dbReference>
<dbReference type="SUPFAM" id="SSF158472">
    <property type="entry name" value="HAMP domain-like"/>
    <property type="match status" value="1"/>
</dbReference>
<dbReference type="PANTHER" id="PTHR45436:SF5">
    <property type="entry name" value="SENSOR HISTIDINE KINASE TRCS"/>
    <property type="match status" value="1"/>
</dbReference>
<evidence type="ECO:0000256" key="8">
    <source>
        <dbReference type="ARBA" id="ARBA00022989"/>
    </source>
</evidence>
<dbReference type="Gene3D" id="1.10.287.130">
    <property type="match status" value="1"/>
</dbReference>
<dbReference type="Pfam" id="PF00672">
    <property type="entry name" value="HAMP"/>
    <property type="match status" value="1"/>
</dbReference>
<keyword evidence="5" id="KW-0808">Transferase</keyword>
<dbReference type="EMBL" id="CP159342">
    <property type="protein sequence ID" value="XCH76327.1"/>
    <property type="molecule type" value="Genomic_DNA"/>
</dbReference>
<reference evidence="15" key="2">
    <citation type="submission" date="2024-06" db="EMBL/GenBank/DDBJ databases">
        <title>Micromonospora mangrovi CCTCC AA 2012012 genome sequences.</title>
        <authorList>
            <person name="Gao J."/>
        </authorList>
    </citation>
    <scope>NUCLEOTIDE SEQUENCE</scope>
    <source>
        <strain evidence="15">CCTCC AA 2012012</strain>
    </source>
</reference>
<evidence type="ECO:0000259" key="12">
    <source>
        <dbReference type="PROSITE" id="PS50109"/>
    </source>
</evidence>
<evidence type="ECO:0000256" key="5">
    <source>
        <dbReference type="ARBA" id="ARBA00022679"/>
    </source>
</evidence>
<dbReference type="GO" id="GO:0000155">
    <property type="term" value="F:phosphorelay sensor kinase activity"/>
    <property type="evidence" value="ECO:0007669"/>
    <property type="project" value="InterPro"/>
</dbReference>
<dbReference type="SMART" id="SM00387">
    <property type="entry name" value="HATPase_c"/>
    <property type="match status" value="1"/>
</dbReference>
<organism evidence="14">
    <name type="scientific">Micromonospora sp. CCTCC AA 2012012</name>
    <dbReference type="NCBI Taxonomy" id="3111921"/>
    <lineage>
        <taxon>Bacteria</taxon>
        <taxon>Bacillati</taxon>
        <taxon>Actinomycetota</taxon>
        <taxon>Actinomycetes</taxon>
        <taxon>Micromonosporales</taxon>
        <taxon>Micromonosporaceae</taxon>
        <taxon>Micromonospora</taxon>
    </lineage>
</organism>
<keyword evidence="10 11" id="KW-0472">Membrane</keyword>
<dbReference type="EMBL" id="CP157762">
    <property type="protein sequence ID" value="XBP95623.1"/>
    <property type="molecule type" value="Genomic_DNA"/>
</dbReference>
<dbReference type="PANTHER" id="PTHR45436">
    <property type="entry name" value="SENSOR HISTIDINE KINASE YKOH"/>
    <property type="match status" value="1"/>
</dbReference>
<evidence type="ECO:0000256" key="7">
    <source>
        <dbReference type="ARBA" id="ARBA00022777"/>
    </source>
</evidence>
<feature type="domain" description="HAMP" evidence="13">
    <location>
        <begin position="179"/>
        <end position="232"/>
    </location>
</feature>
<dbReference type="SUPFAM" id="SSF55874">
    <property type="entry name" value="ATPase domain of HSP90 chaperone/DNA topoisomerase II/histidine kinase"/>
    <property type="match status" value="1"/>
</dbReference>
<dbReference type="InterPro" id="IPR004358">
    <property type="entry name" value="Sig_transdc_His_kin-like_C"/>
</dbReference>
<dbReference type="Pfam" id="PF02518">
    <property type="entry name" value="HATPase_c"/>
    <property type="match status" value="1"/>
</dbReference>
<comment type="catalytic activity">
    <reaction evidence="1">
        <text>ATP + protein L-histidine = ADP + protein N-phospho-L-histidine.</text>
        <dbReference type="EC" id="2.7.13.3"/>
    </reaction>
</comment>